<evidence type="ECO:0000259" key="13">
    <source>
        <dbReference type="PROSITE" id="PS51352"/>
    </source>
</evidence>
<evidence type="ECO:0000313" key="15">
    <source>
        <dbReference type="Proteomes" id="UP000621500"/>
    </source>
</evidence>
<dbReference type="HAMAP" id="MF_01844">
    <property type="entry name" value="NhaA"/>
    <property type="match status" value="1"/>
</dbReference>
<feature type="transmembrane region" description="Helical" evidence="12">
    <location>
        <begin position="389"/>
        <end position="413"/>
    </location>
</feature>
<evidence type="ECO:0000256" key="7">
    <source>
        <dbReference type="ARBA" id="ARBA00022989"/>
    </source>
</evidence>
<protein>
    <recommendedName>
        <fullName evidence="12">Na(+)/H(+) antiporter NhaA</fullName>
    </recommendedName>
    <alternativeName>
        <fullName evidence="12">Sodium/proton antiporter NhaA</fullName>
    </alternativeName>
</protein>
<feature type="domain" description="Thioredoxin" evidence="13">
    <location>
        <begin position="493"/>
        <end position="673"/>
    </location>
</feature>
<evidence type="ECO:0000256" key="5">
    <source>
        <dbReference type="ARBA" id="ARBA00022475"/>
    </source>
</evidence>
<feature type="transmembrane region" description="Helical" evidence="12">
    <location>
        <begin position="191"/>
        <end position="212"/>
    </location>
</feature>
<dbReference type="Pfam" id="PF13462">
    <property type="entry name" value="Thioredoxin_4"/>
    <property type="match status" value="1"/>
</dbReference>
<dbReference type="InterPro" id="IPR012336">
    <property type="entry name" value="Thioredoxin-like_fold"/>
</dbReference>
<comment type="subcellular location">
    <subcellularLocation>
        <location evidence="1">Cell inner membrane</location>
        <topology evidence="1">Multi-pass membrane protein</topology>
    </subcellularLocation>
    <subcellularLocation>
        <location evidence="12">Cell membrane</location>
        <topology evidence="12">Multi-pass membrane protein</topology>
    </subcellularLocation>
</comment>
<keyword evidence="11 12" id="KW-0739">Sodium transport</keyword>
<dbReference type="NCBIfam" id="TIGR00773">
    <property type="entry name" value="NhaA"/>
    <property type="match status" value="1"/>
</dbReference>
<feature type="transmembrane region" description="Helical" evidence="12">
    <location>
        <begin position="276"/>
        <end position="302"/>
    </location>
</feature>
<proteinExistence type="inferred from homology"/>
<keyword evidence="7 12" id="KW-1133">Transmembrane helix</keyword>
<keyword evidence="4 12" id="KW-0050">Antiport</keyword>
<comment type="caution">
    <text evidence="14">The sequence shown here is derived from an EMBL/GenBank/DDBJ whole genome shotgun (WGS) entry which is preliminary data.</text>
</comment>
<evidence type="ECO:0000256" key="8">
    <source>
        <dbReference type="ARBA" id="ARBA00023053"/>
    </source>
</evidence>
<evidence type="ECO:0000256" key="1">
    <source>
        <dbReference type="ARBA" id="ARBA00004429"/>
    </source>
</evidence>
<keyword evidence="6 12" id="KW-0812">Transmembrane</keyword>
<feature type="transmembrane region" description="Helical" evidence="12">
    <location>
        <begin position="464"/>
        <end position="485"/>
    </location>
</feature>
<dbReference type="PANTHER" id="PTHR30341:SF0">
    <property type="entry name" value="NA(+)_H(+) ANTIPORTER NHAA"/>
    <property type="match status" value="1"/>
</dbReference>
<comment type="catalytic activity">
    <reaction evidence="12">
        <text>Na(+)(in) + 2 H(+)(out) = Na(+)(out) + 2 H(+)(in)</text>
        <dbReference type="Rhea" id="RHEA:29251"/>
        <dbReference type="ChEBI" id="CHEBI:15378"/>
        <dbReference type="ChEBI" id="CHEBI:29101"/>
    </reaction>
</comment>
<reference evidence="14 15" key="1">
    <citation type="submission" date="2021-01" db="EMBL/GenBank/DDBJ databases">
        <title>Whole genome shotgun sequence of Plantactinospora mayteni NBRC 109088.</title>
        <authorList>
            <person name="Komaki H."/>
            <person name="Tamura T."/>
        </authorList>
    </citation>
    <scope>NUCLEOTIDE SEQUENCE [LARGE SCALE GENOMIC DNA]</scope>
    <source>
        <strain evidence="14 15">NBRC 109088</strain>
    </source>
</reference>
<dbReference type="InterPro" id="IPR023171">
    <property type="entry name" value="Na/H_antiporter_dom_sf"/>
</dbReference>
<feature type="transmembrane region" description="Helical" evidence="12">
    <location>
        <begin position="85"/>
        <end position="103"/>
    </location>
</feature>
<evidence type="ECO:0000256" key="6">
    <source>
        <dbReference type="ARBA" id="ARBA00022692"/>
    </source>
</evidence>
<dbReference type="PROSITE" id="PS51352">
    <property type="entry name" value="THIOREDOXIN_2"/>
    <property type="match status" value="1"/>
</dbReference>
<comment type="similarity">
    <text evidence="12">Belongs to the NhaA Na(+)/H(+) (TC 2.A.33) antiporter family.</text>
</comment>
<keyword evidence="8 12" id="KW-0915">Sodium</keyword>
<name>A0ABQ4EGB3_9ACTN</name>
<keyword evidence="15" id="KW-1185">Reference proteome</keyword>
<feature type="transmembrane region" description="Helical" evidence="12">
    <location>
        <begin position="250"/>
        <end position="269"/>
    </location>
</feature>
<feature type="transmembrane region" description="Helical" evidence="12">
    <location>
        <begin position="359"/>
        <end position="377"/>
    </location>
</feature>
<comment type="function">
    <text evidence="12">Na(+)/H(+) antiporter that extrudes sodium in exchange for external protons.</text>
</comment>
<sequence length="688" mass="73997">MDDGAVGFPPGRPVCRVRAPVVELLRRHDVPLRGAEVAVVGRGRNWLTGRGIPVTDSPSSRMSGRTAWAQDIAAPLRRFTRTESGSAGVLVAAIVAALVWANVDNSSYEAVWGTELSIRLDGVGVAYDLRTWVNSGLMTLFFLVVGLEARREFDLGDLRDRRRFVLPLAAGVFGMAIPVGIYLLVNRGGPGVHGWGVAMSTDTALALGLISLLGRGVPDQVRIFLLTVFVVDDLVALVVIAVVYTEHVDIVPLGVAIGLFAALLGLRALGVRRGLVYLPFCVALWAALLASGVEPVVAGLAIGLTATAYSPARGALEYASGLFKLFREQPTAELARSATLGLTRTLSPNDRLQRMYHPWSSYLIVPLFGLANAGIVLDAEFLARAVTAPVTLGVFLGYVVGKPVAVAGVSWLVERVTGSRIRPAVGWAGVLGSGTISGIGFTLSLLIATLAFRGDQLAEAKIGVLAALVVASVLTWVVFRITAALPKPQRTRALLGDADQLVDLVPPVDPRRDHVRGPADASVTVVEYGDFQCPYCGQAEPAVRELLTDLDLRYVWRHLPLTDVHPQAQLAAEAAEAAAAQGAFWEMHDLLLDHQDRLRTDDLIGYAGQLGLDQEQFQADLMTNEYAARVAKHVDSADLSGVSGTPSFFINDRRHYGAYDIETLTRAVQVARARARMQPRRDRRSGRD</sequence>
<evidence type="ECO:0000256" key="4">
    <source>
        <dbReference type="ARBA" id="ARBA00022449"/>
    </source>
</evidence>
<keyword evidence="3 12" id="KW-0813">Transport</keyword>
<evidence type="ECO:0000313" key="14">
    <source>
        <dbReference type="EMBL" id="GIG93749.1"/>
    </source>
</evidence>
<dbReference type="Pfam" id="PF06965">
    <property type="entry name" value="Na_H_antiport_1"/>
    <property type="match status" value="1"/>
</dbReference>
<keyword evidence="5 12" id="KW-1003">Cell membrane</keyword>
<dbReference type="SUPFAM" id="SSF52833">
    <property type="entry name" value="Thioredoxin-like"/>
    <property type="match status" value="1"/>
</dbReference>
<feature type="transmembrane region" description="Helical" evidence="12">
    <location>
        <begin position="123"/>
        <end position="144"/>
    </location>
</feature>
<evidence type="ECO:0000256" key="9">
    <source>
        <dbReference type="ARBA" id="ARBA00023065"/>
    </source>
</evidence>
<dbReference type="Gene3D" id="1.20.1530.10">
    <property type="entry name" value="Na+/H+ antiporter like domain"/>
    <property type="match status" value="1"/>
</dbReference>
<evidence type="ECO:0000256" key="10">
    <source>
        <dbReference type="ARBA" id="ARBA00023136"/>
    </source>
</evidence>
<dbReference type="EMBL" id="BONX01000002">
    <property type="protein sequence ID" value="GIG93749.1"/>
    <property type="molecule type" value="Genomic_DNA"/>
</dbReference>
<feature type="transmembrane region" description="Helical" evidence="12">
    <location>
        <begin position="224"/>
        <end position="244"/>
    </location>
</feature>
<feature type="transmembrane region" description="Helical" evidence="12">
    <location>
        <begin position="425"/>
        <end position="452"/>
    </location>
</feature>
<dbReference type="PANTHER" id="PTHR30341">
    <property type="entry name" value="SODIUM ION/PROTON ANTIPORTER NHAA-RELATED"/>
    <property type="match status" value="1"/>
</dbReference>
<dbReference type="InterPro" id="IPR004670">
    <property type="entry name" value="NhaA"/>
</dbReference>
<organism evidence="14 15">
    <name type="scientific">Plantactinospora mayteni</name>
    <dbReference type="NCBI Taxonomy" id="566021"/>
    <lineage>
        <taxon>Bacteria</taxon>
        <taxon>Bacillati</taxon>
        <taxon>Actinomycetota</taxon>
        <taxon>Actinomycetes</taxon>
        <taxon>Micromonosporales</taxon>
        <taxon>Micromonosporaceae</taxon>
        <taxon>Plantactinospora</taxon>
    </lineage>
</organism>
<dbReference type="InterPro" id="IPR036249">
    <property type="entry name" value="Thioredoxin-like_sf"/>
</dbReference>
<evidence type="ECO:0000256" key="12">
    <source>
        <dbReference type="HAMAP-Rule" id="MF_01844"/>
    </source>
</evidence>
<feature type="transmembrane region" description="Helical" evidence="12">
    <location>
        <begin position="164"/>
        <end position="185"/>
    </location>
</feature>
<dbReference type="Gene3D" id="3.40.30.10">
    <property type="entry name" value="Glutaredoxin"/>
    <property type="match status" value="1"/>
</dbReference>
<evidence type="ECO:0000256" key="3">
    <source>
        <dbReference type="ARBA" id="ARBA00022448"/>
    </source>
</evidence>
<keyword evidence="10 12" id="KW-0472">Membrane</keyword>
<dbReference type="Proteomes" id="UP000621500">
    <property type="component" value="Unassembled WGS sequence"/>
</dbReference>
<evidence type="ECO:0000256" key="11">
    <source>
        <dbReference type="ARBA" id="ARBA00023201"/>
    </source>
</evidence>
<keyword evidence="9 12" id="KW-0406">Ion transport</keyword>
<gene>
    <name evidence="14" type="primary">nhaA2</name>
    <name evidence="12" type="synonym">nhaA</name>
    <name evidence="14" type="ORF">Pma05_03220</name>
</gene>
<evidence type="ECO:0000256" key="2">
    <source>
        <dbReference type="ARBA" id="ARBA00007006"/>
    </source>
</evidence>
<dbReference type="InterPro" id="IPR013766">
    <property type="entry name" value="Thioredoxin_domain"/>
</dbReference>
<comment type="similarity">
    <text evidence="2">In the N-terminal section; belongs to the NhaA Na(+)/H(+) (TC 2.A.33) antiporter family.</text>
</comment>
<accession>A0ABQ4EGB3</accession>